<proteinExistence type="predicted"/>
<keyword evidence="3 5" id="KW-1133">Transmembrane helix</keyword>
<name>A0A9J7KSS5_BRAFL</name>
<keyword evidence="6" id="KW-1185">Reference proteome</keyword>
<feature type="transmembrane region" description="Helical" evidence="5">
    <location>
        <begin position="6"/>
        <end position="26"/>
    </location>
</feature>
<gene>
    <name evidence="7" type="primary">LOC118411058</name>
</gene>
<keyword evidence="4 5" id="KW-0472">Membrane</keyword>
<evidence type="ECO:0000313" key="7">
    <source>
        <dbReference type="RefSeq" id="XP_035668954.1"/>
    </source>
</evidence>
<dbReference type="Gene3D" id="1.20.140.150">
    <property type="match status" value="1"/>
</dbReference>
<dbReference type="Proteomes" id="UP000001554">
    <property type="component" value="Chromosome 3"/>
</dbReference>
<evidence type="ECO:0000256" key="3">
    <source>
        <dbReference type="ARBA" id="ARBA00022989"/>
    </source>
</evidence>
<evidence type="ECO:0000256" key="5">
    <source>
        <dbReference type="SAM" id="Phobius"/>
    </source>
</evidence>
<dbReference type="GeneID" id="118411058"/>
<dbReference type="OrthoDB" id="9411914at2759"/>
<evidence type="ECO:0000256" key="2">
    <source>
        <dbReference type="ARBA" id="ARBA00022692"/>
    </source>
</evidence>
<organism evidence="6 7">
    <name type="scientific">Branchiostoma floridae</name>
    <name type="common">Florida lancelet</name>
    <name type="synonym">Amphioxus</name>
    <dbReference type="NCBI Taxonomy" id="7739"/>
    <lineage>
        <taxon>Eukaryota</taxon>
        <taxon>Metazoa</taxon>
        <taxon>Chordata</taxon>
        <taxon>Cephalochordata</taxon>
        <taxon>Leptocardii</taxon>
        <taxon>Amphioxiformes</taxon>
        <taxon>Branchiostomatidae</taxon>
        <taxon>Branchiostoma</taxon>
    </lineage>
</organism>
<reference evidence="7" key="2">
    <citation type="submission" date="2025-08" db="UniProtKB">
        <authorList>
            <consortium name="RefSeq"/>
        </authorList>
    </citation>
    <scope>IDENTIFICATION</scope>
    <source>
        <strain evidence="7">S238N-H82</strain>
        <tissue evidence="7">Testes</tissue>
    </source>
</reference>
<dbReference type="Pfam" id="PF00822">
    <property type="entry name" value="PMP22_Claudin"/>
    <property type="match status" value="1"/>
</dbReference>
<dbReference type="InterPro" id="IPR050579">
    <property type="entry name" value="PMP-22/EMP/MP20-like"/>
</dbReference>
<keyword evidence="2 5" id="KW-0812">Transmembrane</keyword>
<sequence>MIICGIISAILGLVLYIVGIATNAWMSVGYQESGLWRVCGTIFGVTQCVPTLGISLLPGAFNAARAFAVIGLVLLLPGIAVACFAAKKNSDKGKRLVGNDHCWRSGICGALAGAIYAGYAKSYAIAPGVSVPFGYSFYMIWVQALFTWVGGGVITNAGSSDVQVDPEGQ</sequence>
<dbReference type="RefSeq" id="XP_035668954.1">
    <property type="nucleotide sequence ID" value="XM_035813061.1"/>
</dbReference>
<dbReference type="GO" id="GO:0016020">
    <property type="term" value="C:membrane"/>
    <property type="evidence" value="ECO:0007669"/>
    <property type="project" value="UniProtKB-SubCell"/>
</dbReference>
<reference evidence="6" key="1">
    <citation type="journal article" date="2020" name="Nat. Ecol. Evol.">
        <title>Deeply conserved synteny resolves early events in vertebrate evolution.</title>
        <authorList>
            <person name="Simakov O."/>
            <person name="Marletaz F."/>
            <person name="Yue J.X."/>
            <person name="O'Connell B."/>
            <person name="Jenkins J."/>
            <person name="Brandt A."/>
            <person name="Calef R."/>
            <person name="Tung C.H."/>
            <person name="Huang T.K."/>
            <person name="Schmutz J."/>
            <person name="Satoh N."/>
            <person name="Yu J.K."/>
            <person name="Putnam N.H."/>
            <person name="Green R.E."/>
            <person name="Rokhsar D.S."/>
        </authorList>
    </citation>
    <scope>NUCLEOTIDE SEQUENCE [LARGE SCALE GENOMIC DNA]</scope>
    <source>
        <strain evidence="6">S238N-H82</strain>
    </source>
</reference>
<comment type="subcellular location">
    <subcellularLocation>
        <location evidence="1">Membrane</location>
        <topology evidence="1">Multi-pass membrane protein</topology>
    </subcellularLocation>
</comment>
<dbReference type="KEGG" id="bfo:118411058"/>
<dbReference type="InterPro" id="IPR004031">
    <property type="entry name" value="PMP22/EMP/MP20/Claudin"/>
</dbReference>
<feature type="transmembrane region" description="Helical" evidence="5">
    <location>
        <begin position="63"/>
        <end position="86"/>
    </location>
</feature>
<accession>A0A9J7KSS5</accession>
<protein>
    <submittedName>
        <fullName evidence="7">Claudin-18-like</fullName>
    </submittedName>
</protein>
<evidence type="ECO:0000256" key="4">
    <source>
        <dbReference type="ARBA" id="ARBA00023136"/>
    </source>
</evidence>
<evidence type="ECO:0000313" key="6">
    <source>
        <dbReference type="Proteomes" id="UP000001554"/>
    </source>
</evidence>
<dbReference type="PANTHER" id="PTHR10671">
    <property type="entry name" value="EPITHELIAL MEMBRANE PROTEIN-RELATED"/>
    <property type="match status" value="1"/>
</dbReference>
<dbReference type="PANTHER" id="PTHR10671:SF34">
    <property type="entry name" value="PROTEIN NKG7"/>
    <property type="match status" value="1"/>
</dbReference>
<feature type="transmembrane region" description="Helical" evidence="5">
    <location>
        <begin position="38"/>
        <end position="57"/>
    </location>
</feature>
<dbReference type="AlphaFoldDB" id="A0A9J7KSS5"/>
<evidence type="ECO:0000256" key="1">
    <source>
        <dbReference type="ARBA" id="ARBA00004141"/>
    </source>
</evidence>
<dbReference type="OMA" id="CWRSGIC"/>